<dbReference type="EMBL" id="JAIVEX010000009">
    <property type="protein sequence ID" value="MDB0523399.1"/>
    <property type="molecule type" value="Genomic_DNA"/>
</dbReference>
<evidence type="ECO:0000256" key="3">
    <source>
        <dbReference type="ARBA" id="ARBA00011881"/>
    </source>
</evidence>
<gene>
    <name evidence="7" type="ORF">LBW55_17495</name>
</gene>
<evidence type="ECO:0000256" key="5">
    <source>
        <dbReference type="PIRNR" id="PIRNR038940"/>
    </source>
</evidence>
<dbReference type="AlphaFoldDB" id="A0AAE3NM54"/>
<dbReference type="CDD" id="cd06502">
    <property type="entry name" value="TA_like"/>
    <property type="match status" value="1"/>
</dbReference>
<keyword evidence="4 5" id="KW-0663">Pyridoxal phosphate</keyword>
<dbReference type="InterPro" id="IPR015421">
    <property type="entry name" value="PyrdxlP-dep_Trfase_major"/>
</dbReference>
<dbReference type="InterPro" id="IPR026273">
    <property type="entry name" value="Low_specificity_L-TA_bact"/>
</dbReference>
<name>A0AAE3NM54_RALSL</name>
<comment type="subunit">
    <text evidence="3">Homotetramer.</text>
</comment>
<comment type="function">
    <text evidence="5">Catalyzes the cleavage of L-allo-threonine and L-threonine to glycine and acetaldehyde.</text>
</comment>
<dbReference type="Gene3D" id="3.90.1150.10">
    <property type="entry name" value="Aspartate Aminotransferase, domain 1"/>
    <property type="match status" value="1"/>
</dbReference>
<evidence type="ECO:0000256" key="2">
    <source>
        <dbReference type="ARBA" id="ARBA00006966"/>
    </source>
</evidence>
<comment type="cofactor">
    <cofactor evidence="1 5">
        <name>pyridoxal 5'-phosphate</name>
        <dbReference type="ChEBI" id="CHEBI:597326"/>
    </cofactor>
</comment>
<dbReference type="Pfam" id="PF01212">
    <property type="entry name" value="Beta_elim_lyase"/>
    <property type="match status" value="1"/>
</dbReference>
<dbReference type="InterPro" id="IPR015424">
    <property type="entry name" value="PyrdxlP-dep_Trfase"/>
</dbReference>
<comment type="similarity">
    <text evidence="2 5">Belongs to the threonine aldolase family.</text>
</comment>
<reference evidence="7" key="1">
    <citation type="submission" date="2021-09" db="EMBL/GenBank/DDBJ databases">
        <title>Genomic analysis of Ralstonia spp.</title>
        <authorList>
            <person name="Aburjaile F."/>
            <person name="Ariute J.C."/>
            <person name="Pais A.K.L."/>
            <person name="Albuquerque G.M.R."/>
            <person name="Silva A.M.F."/>
            <person name="Brenig B."/>
            <person name="Azevedo V."/>
            <person name="Matiuzzi M."/>
            <person name="Ramos R."/>
            <person name="Goes-Neto A."/>
            <person name="Soares S."/>
            <person name="Iseppon A.M.B."/>
            <person name="Souza E."/>
            <person name="Gama M."/>
        </authorList>
    </citation>
    <scope>NUCLEOTIDE SEQUENCE</scope>
    <source>
        <strain evidence="7">B4</strain>
    </source>
</reference>
<keyword evidence="5" id="KW-0456">Lyase</keyword>
<dbReference type="EC" id="4.1.2.48" evidence="5"/>
<evidence type="ECO:0000256" key="4">
    <source>
        <dbReference type="ARBA" id="ARBA00022898"/>
    </source>
</evidence>
<comment type="catalytic activity">
    <reaction evidence="5">
        <text>L-allo-threonine = acetaldehyde + glycine</text>
        <dbReference type="Rhea" id="RHEA:26209"/>
        <dbReference type="ChEBI" id="CHEBI:15343"/>
        <dbReference type="ChEBI" id="CHEBI:57305"/>
        <dbReference type="ChEBI" id="CHEBI:58585"/>
        <dbReference type="EC" id="4.1.2.48"/>
    </reaction>
</comment>
<feature type="domain" description="Aromatic amino acid beta-eliminating lyase/threonine aldolase" evidence="6">
    <location>
        <begin position="16"/>
        <end position="302"/>
    </location>
</feature>
<dbReference type="PANTHER" id="PTHR48097">
    <property type="entry name" value="L-THREONINE ALDOLASE-RELATED"/>
    <property type="match status" value="1"/>
</dbReference>
<dbReference type="RefSeq" id="WP_039572216.1">
    <property type="nucleotide sequence ID" value="NZ_JABZEH010000001.1"/>
</dbReference>
<dbReference type="PIRSF" id="PIRSF038940">
    <property type="entry name" value="Low_specificity_LTA"/>
    <property type="match status" value="1"/>
</dbReference>
<sequence>MNRDLTPVTRAPALGFTSDNIEGASPEVIDAIVAAHSGQASPYGTDRCTARVEHKLSELFEREVSVFLVPTGTAANGLCLSVMTPPWGNVYCHPSSHINNDECGAPEFYTNGAKLVAVEGASAKIDVDRLRSVSRVKVGDVHATQPACVSITQATEVGSVYTLEEIAAIGQICKASRMKLHMDGSRFANALVSLGCSPAEMTWKAGVDALSFGATKNGVLAAEAIVLFDASLAAEMGYRRKRAGHLFSKMRLLSAQMEAYLADDLWLRNARQANDMARRLTSGLDGVNGIEVLGATAANIVFCRLPAVVIEALLQAGFQFYHDRWGPNVVRFVTSFATTAEDVDHLLAHVRRAADRLSA</sequence>
<dbReference type="InterPro" id="IPR015422">
    <property type="entry name" value="PyrdxlP-dep_Trfase_small"/>
</dbReference>
<evidence type="ECO:0000259" key="6">
    <source>
        <dbReference type="Pfam" id="PF01212"/>
    </source>
</evidence>
<comment type="catalytic activity">
    <reaction evidence="5">
        <text>L-threonine = acetaldehyde + glycine</text>
        <dbReference type="Rhea" id="RHEA:19625"/>
        <dbReference type="ChEBI" id="CHEBI:15343"/>
        <dbReference type="ChEBI" id="CHEBI:57305"/>
        <dbReference type="ChEBI" id="CHEBI:57926"/>
        <dbReference type="EC" id="4.1.2.48"/>
    </reaction>
</comment>
<evidence type="ECO:0000256" key="1">
    <source>
        <dbReference type="ARBA" id="ARBA00001933"/>
    </source>
</evidence>
<evidence type="ECO:0000313" key="8">
    <source>
        <dbReference type="Proteomes" id="UP001143674"/>
    </source>
</evidence>
<dbReference type="PANTHER" id="PTHR48097:SF5">
    <property type="entry name" value="LOW SPECIFICITY L-THREONINE ALDOLASE"/>
    <property type="match status" value="1"/>
</dbReference>
<dbReference type="GO" id="GO:0004793">
    <property type="term" value="F:threonine aldolase activity"/>
    <property type="evidence" value="ECO:0007669"/>
    <property type="project" value="UniProtKB-UniRule"/>
</dbReference>
<dbReference type="InterPro" id="IPR001597">
    <property type="entry name" value="ArAA_b-elim_lyase/Thr_aldolase"/>
</dbReference>
<protein>
    <recommendedName>
        <fullName evidence="5">L-threonine aldolase</fullName>
        <ecNumber evidence="5">4.1.2.48</ecNumber>
    </recommendedName>
</protein>
<proteinExistence type="inferred from homology"/>
<dbReference type="GO" id="GO:0006567">
    <property type="term" value="P:L-threonine catabolic process"/>
    <property type="evidence" value="ECO:0007669"/>
    <property type="project" value="UniProtKB-UniRule"/>
</dbReference>
<organism evidence="7 8">
    <name type="scientific">Ralstonia solanacearum</name>
    <name type="common">Pseudomonas solanacearum</name>
    <dbReference type="NCBI Taxonomy" id="305"/>
    <lineage>
        <taxon>Bacteria</taxon>
        <taxon>Pseudomonadati</taxon>
        <taxon>Pseudomonadota</taxon>
        <taxon>Betaproteobacteria</taxon>
        <taxon>Burkholderiales</taxon>
        <taxon>Burkholderiaceae</taxon>
        <taxon>Ralstonia</taxon>
        <taxon>Ralstonia solanacearum species complex</taxon>
    </lineage>
</organism>
<dbReference type="SUPFAM" id="SSF53383">
    <property type="entry name" value="PLP-dependent transferases"/>
    <property type="match status" value="1"/>
</dbReference>
<evidence type="ECO:0000313" key="7">
    <source>
        <dbReference type="EMBL" id="MDB0523399.1"/>
    </source>
</evidence>
<dbReference type="Gene3D" id="3.40.640.10">
    <property type="entry name" value="Type I PLP-dependent aspartate aminotransferase-like (Major domain)"/>
    <property type="match status" value="1"/>
</dbReference>
<dbReference type="Proteomes" id="UP001143674">
    <property type="component" value="Unassembled WGS sequence"/>
</dbReference>
<comment type="caution">
    <text evidence="7">The sequence shown here is derived from an EMBL/GenBank/DDBJ whole genome shotgun (WGS) entry which is preliminary data.</text>
</comment>
<accession>A0AAE3NM54</accession>